<proteinExistence type="predicted"/>
<organism evidence="2 3">
    <name type="scientific">Shewanella japonica</name>
    <dbReference type="NCBI Taxonomy" id="93973"/>
    <lineage>
        <taxon>Bacteria</taxon>
        <taxon>Pseudomonadati</taxon>
        <taxon>Pseudomonadota</taxon>
        <taxon>Gammaproteobacteria</taxon>
        <taxon>Alteromonadales</taxon>
        <taxon>Shewanellaceae</taxon>
        <taxon>Shewanella</taxon>
    </lineage>
</organism>
<dbReference type="InterPro" id="IPR018635">
    <property type="entry name" value="UPF0319"/>
</dbReference>
<dbReference type="EMBL" id="CP020472">
    <property type="protein sequence ID" value="ARD22584.1"/>
    <property type="molecule type" value="Genomic_DNA"/>
</dbReference>
<evidence type="ECO:0000313" key="2">
    <source>
        <dbReference type="EMBL" id="ARD22584.1"/>
    </source>
</evidence>
<evidence type="ECO:0008006" key="4">
    <source>
        <dbReference type="Google" id="ProtNLM"/>
    </source>
</evidence>
<feature type="chain" id="PRO_5047084884" description="DUF2057 domain-containing protein" evidence="1">
    <location>
        <begin position="23"/>
        <end position="141"/>
    </location>
</feature>
<feature type="signal peptide" evidence="1">
    <location>
        <begin position="1"/>
        <end position="22"/>
    </location>
</feature>
<accession>A0ABM6JKA1</accession>
<keyword evidence="1" id="KW-0732">Signal</keyword>
<keyword evidence="3" id="KW-1185">Reference proteome</keyword>
<name>A0ABM6JKA1_9GAMM</name>
<gene>
    <name evidence="2" type="ORF">SJ2017_2294</name>
</gene>
<protein>
    <recommendedName>
        <fullName evidence="4">DUF2057 domain-containing protein</fullName>
    </recommendedName>
</protein>
<dbReference type="Pfam" id="PF09829">
    <property type="entry name" value="DUF2057"/>
    <property type="match status" value="1"/>
</dbReference>
<dbReference type="Proteomes" id="UP000191820">
    <property type="component" value="Chromosome"/>
</dbReference>
<dbReference type="RefSeq" id="WP_055023226.1">
    <property type="nucleotide sequence ID" value="NZ_CP020472.1"/>
</dbReference>
<evidence type="ECO:0000313" key="3">
    <source>
        <dbReference type="Proteomes" id="UP000191820"/>
    </source>
</evidence>
<evidence type="ECO:0000256" key="1">
    <source>
        <dbReference type="SAM" id="SignalP"/>
    </source>
</evidence>
<reference evidence="2 3" key="1">
    <citation type="submission" date="2017-03" db="EMBL/GenBank/DDBJ databases">
        <title>Genome sequencing of Shewanella japonica KCTC 22435.</title>
        <authorList>
            <person name="Kim K.M."/>
        </authorList>
    </citation>
    <scope>NUCLEOTIDE SEQUENCE [LARGE SCALE GENOMIC DNA]</scope>
    <source>
        <strain evidence="2 3">KCTC 22435</strain>
    </source>
</reference>
<sequence>MNTKIMILTAFSFMLTSFTAQSSSITFHDDLDVDSVNGVVIEFQREVDLIPGEQLIEVSYSDLFQDNADDSGHWVKSEPLYLKLNVEGNEQYHLDLPELYSADDAKDFLQNPVLSLSVDGEPQDITLLSQSQLFTLLLLKQ</sequence>